<keyword evidence="4 9" id="KW-0378">Hydrolase</keyword>
<accession>A0ABW7SEY0</accession>
<evidence type="ECO:0000256" key="4">
    <source>
        <dbReference type="ARBA" id="ARBA00022801"/>
    </source>
</evidence>
<evidence type="ECO:0000256" key="6">
    <source>
        <dbReference type="SAM" id="MobiDB-lite"/>
    </source>
</evidence>
<dbReference type="Gene3D" id="3.20.20.80">
    <property type="entry name" value="Glycosidases"/>
    <property type="match status" value="1"/>
</dbReference>
<dbReference type="SUPFAM" id="SSF49303">
    <property type="entry name" value="beta-Galactosidase/glucuronidase domain"/>
    <property type="match status" value="1"/>
</dbReference>
<dbReference type="InterPro" id="IPR008979">
    <property type="entry name" value="Galactose-bd-like_sf"/>
</dbReference>
<dbReference type="GO" id="GO:0016787">
    <property type="term" value="F:hydrolase activity"/>
    <property type="evidence" value="ECO:0007669"/>
    <property type="project" value="UniProtKB-KW"/>
</dbReference>
<dbReference type="InterPro" id="IPR036156">
    <property type="entry name" value="Beta-gal/glucu_dom_sf"/>
</dbReference>
<keyword evidence="10" id="KW-1185">Reference proteome</keyword>
<dbReference type="Gene3D" id="2.60.120.260">
    <property type="entry name" value="Galactose-binding domain-like"/>
    <property type="match status" value="1"/>
</dbReference>
<organism evidence="9 10">
    <name type="scientific">Micromonospora rubida</name>
    <dbReference type="NCBI Taxonomy" id="2697657"/>
    <lineage>
        <taxon>Bacteria</taxon>
        <taxon>Bacillati</taxon>
        <taxon>Actinomycetota</taxon>
        <taxon>Actinomycetes</taxon>
        <taxon>Micromonosporales</taxon>
        <taxon>Micromonosporaceae</taxon>
        <taxon>Micromonospora</taxon>
    </lineage>
</organism>
<evidence type="ECO:0000256" key="3">
    <source>
        <dbReference type="ARBA" id="ARBA00012754"/>
    </source>
</evidence>
<evidence type="ECO:0000259" key="8">
    <source>
        <dbReference type="Pfam" id="PF22666"/>
    </source>
</evidence>
<dbReference type="Gene3D" id="2.60.40.10">
    <property type="entry name" value="Immunoglobulins"/>
    <property type="match status" value="1"/>
</dbReference>
<protein>
    <recommendedName>
        <fullName evidence="3">beta-mannosidase</fullName>
        <ecNumber evidence="3">3.2.1.25</ecNumber>
    </recommendedName>
</protein>
<evidence type="ECO:0000313" key="10">
    <source>
        <dbReference type="Proteomes" id="UP001611075"/>
    </source>
</evidence>
<evidence type="ECO:0000313" key="9">
    <source>
        <dbReference type="EMBL" id="MFI0791307.1"/>
    </source>
</evidence>
<feature type="domain" description="Glycoside hydrolase family 2 immunoglobulin-like beta-sandwich" evidence="7">
    <location>
        <begin position="205"/>
        <end position="293"/>
    </location>
</feature>
<dbReference type="Pfam" id="PF00703">
    <property type="entry name" value="Glyco_hydro_2"/>
    <property type="match status" value="1"/>
</dbReference>
<keyword evidence="5" id="KW-0326">Glycosidase</keyword>
<feature type="domain" description="Beta-mannosidase-like galactose-binding" evidence="8">
    <location>
        <begin position="28"/>
        <end position="182"/>
    </location>
</feature>
<comment type="catalytic activity">
    <reaction evidence="1">
        <text>Hydrolysis of terminal, non-reducing beta-D-mannose residues in beta-D-mannosides.</text>
        <dbReference type="EC" id="3.2.1.25"/>
    </reaction>
</comment>
<dbReference type="InterPro" id="IPR006102">
    <property type="entry name" value="Ig-like_GH2"/>
</dbReference>
<dbReference type="InterPro" id="IPR017853">
    <property type="entry name" value="GH"/>
</dbReference>
<dbReference type="RefSeq" id="WP_396675891.1">
    <property type="nucleotide sequence ID" value="NZ_JBIRPU010000001.1"/>
</dbReference>
<dbReference type="EC" id="3.2.1.25" evidence="3"/>
<dbReference type="PANTHER" id="PTHR43730:SF1">
    <property type="entry name" value="BETA-MANNOSIDASE"/>
    <property type="match status" value="1"/>
</dbReference>
<dbReference type="InterPro" id="IPR013783">
    <property type="entry name" value="Ig-like_fold"/>
</dbReference>
<evidence type="ECO:0000256" key="5">
    <source>
        <dbReference type="ARBA" id="ARBA00023295"/>
    </source>
</evidence>
<comment type="similarity">
    <text evidence="2">Belongs to the glycosyl hydrolase 2 family.</text>
</comment>
<reference evidence="9 10" key="1">
    <citation type="submission" date="2024-10" db="EMBL/GenBank/DDBJ databases">
        <title>The Natural Products Discovery Center: Release of the First 8490 Sequenced Strains for Exploring Actinobacteria Biosynthetic Diversity.</title>
        <authorList>
            <person name="Kalkreuter E."/>
            <person name="Kautsar S.A."/>
            <person name="Yang D."/>
            <person name="Bader C.D."/>
            <person name="Teijaro C.N."/>
            <person name="Fluegel L."/>
            <person name="Davis C.M."/>
            <person name="Simpson J.R."/>
            <person name="Lauterbach L."/>
            <person name="Steele A.D."/>
            <person name="Gui C."/>
            <person name="Meng S."/>
            <person name="Li G."/>
            <person name="Viehrig K."/>
            <person name="Ye F."/>
            <person name="Su P."/>
            <person name="Kiefer A.F."/>
            <person name="Nichols A."/>
            <person name="Cepeda A.J."/>
            <person name="Yan W."/>
            <person name="Fan B."/>
            <person name="Jiang Y."/>
            <person name="Adhikari A."/>
            <person name="Zheng C.-J."/>
            <person name="Schuster L."/>
            <person name="Cowan T.M."/>
            <person name="Smanski M.J."/>
            <person name="Chevrette M.G."/>
            <person name="De Carvalho L.P.S."/>
            <person name="Shen B."/>
        </authorList>
    </citation>
    <scope>NUCLEOTIDE SEQUENCE [LARGE SCALE GENOMIC DNA]</scope>
    <source>
        <strain evidence="9 10">NPDC021253</strain>
    </source>
</reference>
<gene>
    <name evidence="9" type="ORF">ACH4OY_01190</name>
</gene>
<evidence type="ECO:0000256" key="2">
    <source>
        <dbReference type="ARBA" id="ARBA00007401"/>
    </source>
</evidence>
<name>A0ABW7SEY0_9ACTN</name>
<dbReference type="InterPro" id="IPR050887">
    <property type="entry name" value="Beta-mannosidase_GH2"/>
</dbReference>
<comment type="caution">
    <text evidence="9">The sequence shown here is derived from an EMBL/GenBank/DDBJ whole genome shotgun (WGS) entry which is preliminary data.</text>
</comment>
<dbReference type="Proteomes" id="UP001611075">
    <property type="component" value="Unassembled WGS sequence"/>
</dbReference>
<dbReference type="SUPFAM" id="SSF49785">
    <property type="entry name" value="Galactose-binding domain-like"/>
    <property type="match status" value="1"/>
</dbReference>
<dbReference type="PANTHER" id="PTHR43730">
    <property type="entry name" value="BETA-MANNOSIDASE"/>
    <property type="match status" value="1"/>
</dbReference>
<evidence type="ECO:0000256" key="1">
    <source>
        <dbReference type="ARBA" id="ARBA00000829"/>
    </source>
</evidence>
<proteinExistence type="inferred from homology"/>
<dbReference type="InterPro" id="IPR054593">
    <property type="entry name" value="Beta-mannosidase-like_N2"/>
</dbReference>
<dbReference type="EMBL" id="JBIRPU010000001">
    <property type="protein sequence ID" value="MFI0791307.1"/>
    <property type="molecule type" value="Genomic_DNA"/>
</dbReference>
<sequence>MTRHPLPEGWVLRAVPGPQVPPEIVDRAVPATVPGCVHTDLLAAGLIPDPYLDDNETALAWIGRTDWVYETTFDAPPGAADRVDLACAGLDTVATVTLNGAEVGRAENMHRGHRFDVTSALRPGANTLAVRFDSPYRYAEAHRDRLGDRPNAYPEPFNFIRKTACNFGWDWGPTVVTAGIWQDIALHAWSTARLAAVRPLVTVADGVGRVELRVEVERAAEEPVTVRVEVAGATAEAVVAAGRRTAALTVEVRDPTLWWPRGYGGQPLHPLAVTLRAADGRELDAWSRRIGFRTIRLDTAPDEHGSAFALHVNDVPVFVRGVNWIPDDAFPNRVTRQRLAERFDQAAGANINLLRVWGGGRYESEDFYELADERGLLVQQDFLFACAAYPEEEPFRSEVEAEAREQVTRLAAHPSLVLWTGNNENIWGWHDWDWQEPLAGRTWGRGYYLDVLPRIVAELDPTRPYWPGSPWSGGSDGSGGEEIHPNDPAHGTTHIWDVWNTDDYTRYREYVPRFVAEFGYQAPPAYATLRRAISDDPLAPDSPGMAHHQKAADGDAKLQRGLDAHLPPPVDFDEWHYFTQLNQARAIQLGVEHFRSHRPVCAGTIVWQLNDCWPVTSWSAIDGDGRRKPLWYALRRAYADRLLTVQPRDGGLALVAVNETGRPWRAATTVTRLTLAGEPRAKTTYDLDVPAYGTVELALPADLARPEEARRELLVAEAGESIDRAFWFFAEDRDADWPAAAFDATVEDVDGGQRVRVTARTILRDLTLYPDRLDPAAQVDDALVTLLPGESATFVVRAPRPLDPAALTIRPVLRTVN</sequence>
<dbReference type="Pfam" id="PF22666">
    <property type="entry name" value="Glyco_hydro_2_N2"/>
    <property type="match status" value="1"/>
</dbReference>
<feature type="region of interest" description="Disordered" evidence="6">
    <location>
        <begin position="467"/>
        <end position="492"/>
    </location>
</feature>
<evidence type="ECO:0000259" key="7">
    <source>
        <dbReference type="Pfam" id="PF00703"/>
    </source>
</evidence>
<dbReference type="SUPFAM" id="SSF51445">
    <property type="entry name" value="(Trans)glycosidases"/>
    <property type="match status" value="1"/>
</dbReference>